<name>A0A1X2HSK0_SYNRA</name>
<dbReference type="Proteomes" id="UP000242180">
    <property type="component" value="Unassembled WGS sequence"/>
</dbReference>
<feature type="compositionally biased region" description="Polar residues" evidence="1">
    <location>
        <begin position="159"/>
        <end position="168"/>
    </location>
</feature>
<feature type="compositionally biased region" description="Basic and acidic residues" evidence="1">
    <location>
        <begin position="111"/>
        <end position="121"/>
    </location>
</feature>
<feature type="non-terminal residue" evidence="2">
    <location>
        <position position="226"/>
    </location>
</feature>
<sequence>MVKKKNKRGFRYPNTASRHCNTTTTVIEWVDVAGSSNMVTQKTDSLTGRVSVRVQYLPYPLRLPPIILPYHLSYSPSHLNATAALHKHTTLDTTETTLVDASILAFDDHATKAQQEDQQQRRERRRPSPHTRSIVEQALQQRVRMAQQRRQHQLVPSPRASSILTTRADTNDLRETGPADDDKFKKRRKALSDKLKRAAAGLSVAWQHTRTSLRPNLNNQEAHSII</sequence>
<feature type="compositionally biased region" description="Basic and acidic residues" evidence="1">
    <location>
        <begin position="169"/>
        <end position="183"/>
    </location>
</feature>
<gene>
    <name evidence="2" type="ORF">BCR43DRAFT_481742</name>
</gene>
<dbReference type="InParanoid" id="A0A1X2HSK0"/>
<dbReference type="AlphaFoldDB" id="A0A1X2HSK0"/>
<comment type="caution">
    <text evidence="2">The sequence shown here is derived from an EMBL/GenBank/DDBJ whole genome shotgun (WGS) entry which is preliminary data.</text>
</comment>
<proteinExistence type="predicted"/>
<reference evidence="2 3" key="1">
    <citation type="submission" date="2016-07" db="EMBL/GenBank/DDBJ databases">
        <title>Pervasive Adenine N6-methylation of Active Genes in Fungi.</title>
        <authorList>
            <consortium name="DOE Joint Genome Institute"/>
            <person name="Mondo S.J."/>
            <person name="Dannebaum R.O."/>
            <person name="Kuo R.C."/>
            <person name="Labutti K."/>
            <person name="Haridas S."/>
            <person name="Kuo A."/>
            <person name="Salamov A."/>
            <person name="Ahrendt S.R."/>
            <person name="Lipzen A."/>
            <person name="Sullivan W."/>
            <person name="Andreopoulos W.B."/>
            <person name="Clum A."/>
            <person name="Lindquist E."/>
            <person name="Daum C."/>
            <person name="Ramamoorthy G.K."/>
            <person name="Gryganskyi A."/>
            <person name="Culley D."/>
            <person name="Magnuson J.K."/>
            <person name="James T.Y."/>
            <person name="O'Malley M.A."/>
            <person name="Stajich J.E."/>
            <person name="Spatafora J.W."/>
            <person name="Visel A."/>
            <person name="Grigoriev I.V."/>
        </authorList>
    </citation>
    <scope>NUCLEOTIDE SEQUENCE [LARGE SCALE GENOMIC DNA]</scope>
    <source>
        <strain evidence="2 3">NRRL 2496</strain>
    </source>
</reference>
<keyword evidence="3" id="KW-1185">Reference proteome</keyword>
<evidence type="ECO:0000313" key="3">
    <source>
        <dbReference type="Proteomes" id="UP000242180"/>
    </source>
</evidence>
<evidence type="ECO:0000313" key="2">
    <source>
        <dbReference type="EMBL" id="ORZ02562.1"/>
    </source>
</evidence>
<accession>A0A1X2HSK0</accession>
<dbReference type="EMBL" id="MCGN01000001">
    <property type="protein sequence ID" value="ORZ02562.1"/>
    <property type="molecule type" value="Genomic_DNA"/>
</dbReference>
<protein>
    <submittedName>
        <fullName evidence="2">Uncharacterized protein</fullName>
    </submittedName>
</protein>
<feature type="region of interest" description="Disordered" evidence="1">
    <location>
        <begin position="111"/>
        <end position="133"/>
    </location>
</feature>
<evidence type="ECO:0000256" key="1">
    <source>
        <dbReference type="SAM" id="MobiDB-lite"/>
    </source>
</evidence>
<feature type="region of interest" description="Disordered" evidence="1">
    <location>
        <begin position="147"/>
        <end position="183"/>
    </location>
</feature>
<organism evidence="2 3">
    <name type="scientific">Syncephalastrum racemosum</name>
    <name type="common">Filamentous fungus</name>
    <dbReference type="NCBI Taxonomy" id="13706"/>
    <lineage>
        <taxon>Eukaryota</taxon>
        <taxon>Fungi</taxon>
        <taxon>Fungi incertae sedis</taxon>
        <taxon>Mucoromycota</taxon>
        <taxon>Mucoromycotina</taxon>
        <taxon>Mucoromycetes</taxon>
        <taxon>Mucorales</taxon>
        <taxon>Syncephalastraceae</taxon>
        <taxon>Syncephalastrum</taxon>
    </lineage>
</organism>